<dbReference type="Gene3D" id="2.120.10.70">
    <property type="entry name" value="Fucose-specific lectin"/>
    <property type="match status" value="2"/>
</dbReference>
<dbReference type="SUPFAM" id="SSF89372">
    <property type="entry name" value="Fucose-specific lectin"/>
    <property type="match status" value="2"/>
</dbReference>
<protein>
    <recommendedName>
        <fullName evidence="2">PLL-like beta propeller domain-containing protein</fullName>
    </recommendedName>
</protein>
<dbReference type="Proteomes" id="UP001275084">
    <property type="component" value="Unassembled WGS sequence"/>
</dbReference>
<organism evidence="3 4">
    <name type="scientific">Lasiosphaeria hispida</name>
    <dbReference type="NCBI Taxonomy" id="260671"/>
    <lineage>
        <taxon>Eukaryota</taxon>
        <taxon>Fungi</taxon>
        <taxon>Dikarya</taxon>
        <taxon>Ascomycota</taxon>
        <taxon>Pezizomycotina</taxon>
        <taxon>Sordariomycetes</taxon>
        <taxon>Sordariomycetidae</taxon>
        <taxon>Sordariales</taxon>
        <taxon>Lasiosphaeriaceae</taxon>
        <taxon>Lasiosphaeria</taxon>
    </lineage>
</organism>
<gene>
    <name evidence="3" type="ORF">B0T25DRAFT_547484</name>
</gene>
<proteinExistence type="predicted"/>
<accession>A0AAJ0MC79</accession>
<reference evidence="3" key="2">
    <citation type="submission" date="2023-06" db="EMBL/GenBank/DDBJ databases">
        <authorList>
            <consortium name="Lawrence Berkeley National Laboratory"/>
            <person name="Haridas S."/>
            <person name="Hensen N."/>
            <person name="Bonometti L."/>
            <person name="Westerberg I."/>
            <person name="Brannstrom I.O."/>
            <person name="Guillou S."/>
            <person name="Cros-Aarteil S."/>
            <person name="Calhoun S."/>
            <person name="Kuo A."/>
            <person name="Mondo S."/>
            <person name="Pangilinan J."/>
            <person name="Riley R."/>
            <person name="Labutti K."/>
            <person name="Andreopoulos B."/>
            <person name="Lipzen A."/>
            <person name="Chen C."/>
            <person name="Yanf M."/>
            <person name="Daum C."/>
            <person name="Ng V."/>
            <person name="Clum A."/>
            <person name="Steindorff A."/>
            <person name="Ohm R."/>
            <person name="Martin F."/>
            <person name="Silar P."/>
            <person name="Natvig D."/>
            <person name="Lalanne C."/>
            <person name="Gautier V."/>
            <person name="Ament-Velasquez S.L."/>
            <person name="Kruys A."/>
            <person name="Hutchinson M.I."/>
            <person name="Powell A.J."/>
            <person name="Barry K."/>
            <person name="Miller A.N."/>
            <person name="Grigoriev I.V."/>
            <person name="Debuchy R."/>
            <person name="Gladieux P."/>
            <person name="Thoren M.H."/>
            <person name="Johannesson H."/>
        </authorList>
    </citation>
    <scope>NUCLEOTIDE SEQUENCE</scope>
    <source>
        <strain evidence="3">CBS 955.72</strain>
    </source>
</reference>
<dbReference type="Pfam" id="PF26607">
    <property type="entry name" value="DUF8189"/>
    <property type="match status" value="1"/>
</dbReference>
<dbReference type="InterPro" id="IPR058502">
    <property type="entry name" value="PLL-like_beta-prop"/>
</dbReference>
<dbReference type="AlphaFoldDB" id="A0AAJ0MC79"/>
<evidence type="ECO:0000313" key="4">
    <source>
        <dbReference type="Proteomes" id="UP001275084"/>
    </source>
</evidence>
<reference evidence="3" key="1">
    <citation type="journal article" date="2023" name="Mol. Phylogenet. Evol.">
        <title>Genome-scale phylogeny and comparative genomics of the fungal order Sordariales.</title>
        <authorList>
            <person name="Hensen N."/>
            <person name="Bonometti L."/>
            <person name="Westerberg I."/>
            <person name="Brannstrom I.O."/>
            <person name="Guillou S."/>
            <person name="Cros-Aarteil S."/>
            <person name="Calhoun S."/>
            <person name="Haridas S."/>
            <person name="Kuo A."/>
            <person name="Mondo S."/>
            <person name="Pangilinan J."/>
            <person name="Riley R."/>
            <person name="LaButti K."/>
            <person name="Andreopoulos B."/>
            <person name="Lipzen A."/>
            <person name="Chen C."/>
            <person name="Yan M."/>
            <person name="Daum C."/>
            <person name="Ng V."/>
            <person name="Clum A."/>
            <person name="Steindorff A."/>
            <person name="Ohm R.A."/>
            <person name="Martin F."/>
            <person name="Silar P."/>
            <person name="Natvig D.O."/>
            <person name="Lalanne C."/>
            <person name="Gautier V."/>
            <person name="Ament-Velasquez S.L."/>
            <person name="Kruys A."/>
            <person name="Hutchinson M.I."/>
            <person name="Powell A.J."/>
            <person name="Barry K."/>
            <person name="Miller A.N."/>
            <person name="Grigoriev I.V."/>
            <person name="Debuchy R."/>
            <person name="Gladieux P."/>
            <person name="Hiltunen Thoren M."/>
            <person name="Johannesson H."/>
        </authorList>
    </citation>
    <scope>NUCLEOTIDE SEQUENCE</scope>
    <source>
        <strain evidence="3">CBS 955.72</strain>
    </source>
</reference>
<evidence type="ECO:0000259" key="2">
    <source>
        <dbReference type="Pfam" id="PF26607"/>
    </source>
</evidence>
<feature type="chain" id="PRO_5042561587" description="PLL-like beta propeller domain-containing protein" evidence="1">
    <location>
        <begin position="19"/>
        <end position="449"/>
    </location>
</feature>
<name>A0AAJ0MC79_9PEZI</name>
<keyword evidence="1" id="KW-0732">Signal</keyword>
<feature type="signal peptide" evidence="1">
    <location>
        <begin position="1"/>
        <end position="18"/>
    </location>
</feature>
<keyword evidence="4" id="KW-1185">Reference proteome</keyword>
<evidence type="ECO:0000256" key="1">
    <source>
        <dbReference type="SAM" id="SignalP"/>
    </source>
</evidence>
<dbReference type="CDD" id="cd22954">
    <property type="entry name" value="PLL_lectin"/>
    <property type="match status" value="1"/>
</dbReference>
<comment type="caution">
    <text evidence="3">The sequence shown here is derived from an EMBL/GenBank/DDBJ whole genome shotgun (WGS) entry which is preliminary data.</text>
</comment>
<sequence>MLVKLALLLSSSAGLALSLPSSGPQAKKISKRFIAEPRASHVDWNAPRHHGGFLSKRSDVHTEDYFNNPPSLFSLAADSETVKRDAAIAEDLNVASHNNTKRAKPGQWESLDGSCKYHPAPVCWGGKRMDLYYMGQDKTCYHKSRDYGAKEPKQQEWGSWENLGGEMDSAPAVCTRKKENMHVFCKGTDGQAWHRSYWNGWGKWQAMGGKMKHEPAACSWGKDHAAVYVAADDGQCWHRRYDEPKENSGSWKSWESIGGYLSGPPKAVTWGEDHTSVICKGDDGQAWHKKTDPKKPTGWGEWETLGGSLDSTPAACAWPGDDRVDIFVKGSDGACWHKTMKNETVTVKDPVTDKPTVTTMPKWGAWENMGGEMMADTPPDVAVVGDGMEVYITGQDNAVYRKKWADGSWTEDWEKMGGNVETQPSTVTWDDGKVDVYFTGKDSTVKRCF</sequence>
<feature type="domain" description="PLL-like beta propeller" evidence="2">
    <location>
        <begin position="155"/>
        <end position="444"/>
    </location>
</feature>
<dbReference type="EMBL" id="JAUIQD010000005">
    <property type="protein sequence ID" value="KAK3349223.1"/>
    <property type="molecule type" value="Genomic_DNA"/>
</dbReference>
<evidence type="ECO:0000313" key="3">
    <source>
        <dbReference type="EMBL" id="KAK3349223.1"/>
    </source>
</evidence>